<dbReference type="RefSeq" id="WP_146300360.1">
    <property type="nucleotide sequence ID" value="NZ_CP042301.2"/>
</dbReference>
<dbReference type="Proteomes" id="UP000321389">
    <property type="component" value="Chromosome"/>
</dbReference>
<dbReference type="Pfam" id="PF00990">
    <property type="entry name" value="GGDEF"/>
    <property type="match status" value="1"/>
</dbReference>
<dbReference type="OrthoDB" id="9812260at2"/>
<feature type="transmembrane region" description="Helical" evidence="2">
    <location>
        <begin position="186"/>
        <end position="211"/>
    </location>
</feature>
<evidence type="ECO:0000256" key="2">
    <source>
        <dbReference type="SAM" id="Phobius"/>
    </source>
</evidence>
<dbReference type="CDD" id="cd01949">
    <property type="entry name" value="GGDEF"/>
    <property type="match status" value="1"/>
</dbReference>
<dbReference type="PROSITE" id="PS50887">
    <property type="entry name" value="GGDEF"/>
    <property type="match status" value="1"/>
</dbReference>
<dbReference type="GO" id="GO:0005886">
    <property type="term" value="C:plasma membrane"/>
    <property type="evidence" value="ECO:0007669"/>
    <property type="project" value="TreeGrafter"/>
</dbReference>
<dbReference type="Gene3D" id="3.30.70.270">
    <property type="match status" value="1"/>
</dbReference>
<dbReference type="FunFam" id="3.30.70.270:FF:000001">
    <property type="entry name" value="Diguanylate cyclase domain protein"/>
    <property type="match status" value="1"/>
</dbReference>
<dbReference type="PANTHER" id="PTHR45138">
    <property type="entry name" value="REGULATORY COMPONENTS OF SENSORY TRANSDUCTION SYSTEM"/>
    <property type="match status" value="1"/>
</dbReference>
<evidence type="ECO:0000313" key="5">
    <source>
        <dbReference type="Proteomes" id="UP000321389"/>
    </source>
</evidence>
<dbReference type="InterPro" id="IPR043128">
    <property type="entry name" value="Rev_trsase/Diguanyl_cyclase"/>
</dbReference>
<dbReference type="InterPro" id="IPR029787">
    <property type="entry name" value="Nucleotide_cyclase"/>
</dbReference>
<proteinExistence type="predicted"/>
<dbReference type="GO" id="GO:0043709">
    <property type="term" value="P:cell adhesion involved in single-species biofilm formation"/>
    <property type="evidence" value="ECO:0007669"/>
    <property type="project" value="TreeGrafter"/>
</dbReference>
<keyword evidence="2" id="KW-1133">Transmembrane helix</keyword>
<sequence>MSAAGYILAINLLVAGLFAGVFGWISLFAKVRVPARWICASFLLGMANFGVEWLVSAVEDPRFVVFAAFAVSIVGMTVFNIGILRKYAVAVPWRVLAFLVAVSLPLNLAIYDMPRTSFVRVLLYQLPYFAIQTVAVWQLIRAPGKRALDHVLTWLLAAGALHFLSKPFLAVMFGPGDRPQSYVDSIYALISQSMGSVLIVATGLLVALILVRDLLAEATARSETDPLTGLFNRRGFEDRVPQITRGLAETGMPAALVICDLDHFKAVNDGYGHAGGDLVILAFAEHLRAAAMENHIAGRIGGEEFAILLPGSDAMSARLFAEGIRSAFAEAEIEGLPEDERFTASFGVAELRQADTLSDMLRRADLALYEAKNSGRNCVRVAPVMAASNAGERRLRRTAS</sequence>
<feature type="transmembrane region" description="Helical" evidence="2">
    <location>
        <begin position="37"/>
        <end position="57"/>
    </location>
</feature>
<feature type="transmembrane region" description="Helical" evidence="2">
    <location>
        <begin position="122"/>
        <end position="140"/>
    </location>
</feature>
<gene>
    <name evidence="4" type="ORF">FQ775_15815</name>
</gene>
<dbReference type="EC" id="2.7.7.65" evidence="1"/>
<evidence type="ECO:0000313" key="4">
    <source>
        <dbReference type="EMBL" id="QDZ01719.1"/>
    </source>
</evidence>
<dbReference type="PANTHER" id="PTHR45138:SF2">
    <property type="entry name" value="DIGUANYLATE CYCLASE VDCA"/>
    <property type="match status" value="1"/>
</dbReference>
<name>A0A5B8L1J1_9HYPH</name>
<feature type="transmembrane region" description="Helical" evidence="2">
    <location>
        <begin position="6"/>
        <end position="25"/>
    </location>
</feature>
<dbReference type="AlphaFoldDB" id="A0A5B8L1J1"/>
<dbReference type="InterPro" id="IPR050469">
    <property type="entry name" value="Diguanylate_Cyclase"/>
</dbReference>
<evidence type="ECO:0000256" key="1">
    <source>
        <dbReference type="ARBA" id="ARBA00012528"/>
    </source>
</evidence>
<dbReference type="NCBIfam" id="TIGR00254">
    <property type="entry name" value="GGDEF"/>
    <property type="match status" value="1"/>
</dbReference>
<dbReference type="SUPFAM" id="SSF55073">
    <property type="entry name" value="Nucleotide cyclase"/>
    <property type="match status" value="1"/>
</dbReference>
<dbReference type="GO" id="GO:0052621">
    <property type="term" value="F:diguanylate cyclase activity"/>
    <property type="evidence" value="ECO:0007669"/>
    <property type="project" value="UniProtKB-EC"/>
</dbReference>
<evidence type="ECO:0000259" key="3">
    <source>
        <dbReference type="PROSITE" id="PS50887"/>
    </source>
</evidence>
<dbReference type="KEGG" id="niy:FQ775_15815"/>
<dbReference type="SMART" id="SM00267">
    <property type="entry name" value="GGDEF"/>
    <property type="match status" value="1"/>
</dbReference>
<keyword evidence="5" id="KW-1185">Reference proteome</keyword>
<feature type="transmembrane region" description="Helical" evidence="2">
    <location>
        <begin position="91"/>
        <end position="110"/>
    </location>
</feature>
<accession>A0A5B8L1J1</accession>
<feature type="domain" description="GGDEF" evidence="3">
    <location>
        <begin position="252"/>
        <end position="384"/>
    </location>
</feature>
<dbReference type="EMBL" id="CP042301">
    <property type="protein sequence ID" value="QDZ01719.1"/>
    <property type="molecule type" value="Genomic_DNA"/>
</dbReference>
<organism evidence="4 5">
    <name type="scientific">Nitratireductor mangrovi</name>
    <dbReference type="NCBI Taxonomy" id="2599600"/>
    <lineage>
        <taxon>Bacteria</taxon>
        <taxon>Pseudomonadati</taxon>
        <taxon>Pseudomonadota</taxon>
        <taxon>Alphaproteobacteria</taxon>
        <taxon>Hyphomicrobiales</taxon>
        <taxon>Phyllobacteriaceae</taxon>
        <taxon>Nitratireductor</taxon>
    </lineage>
</organism>
<reference evidence="4" key="1">
    <citation type="submission" date="2020-04" db="EMBL/GenBank/DDBJ databases">
        <title>Nitratireductor sp. nov. isolated from mangrove soil.</title>
        <authorList>
            <person name="Ye Y."/>
        </authorList>
    </citation>
    <scope>NUCLEOTIDE SEQUENCE</scope>
    <source>
        <strain evidence="4">SY7</strain>
    </source>
</reference>
<protein>
    <recommendedName>
        <fullName evidence="1">diguanylate cyclase</fullName>
        <ecNumber evidence="1">2.7.7.65</ecNumber>
    </recommendedName>
</protein>
<dbReference type="GO" id="GO:1902201">
    <property type="term" value="P:negative regulation of bacterial-type flagellum-dependent cell motility"/>
    <property type="evidence" value="ECO:0007669"/>
    <property type="project" value="TreeGrafter"/>
</dbReference>
<keyword evidence="2" id="KW-0472">Membrane</keyword>
<feature type="transmembrane region" description="Helical" evidence="2">
    <location>
        <begin position="152"/>
        <end position="174"/>
    </location>
</feature>
<feature type="transmembrane region" description="Helical" evidence="2">
    <location>
        <begin position="63"/>
        <end position="84"/>
    </location>
</feature>
<keyword evidence="2" id="KW-0812">Transmembrane</keyword>
<dbReference type="InterPro" id="IPR000160">
    <property type="entry name" value="GGDEF_dom"/>
</dbReference>